<dbReference type="EMBL" id="ONZQ02000013">
    <property type="protein sequence ID" value="SPO05562.1"/>
    <property type="molecule type" value="Genomic_DNA"/>
</dbReference>
<evidence type="ECO:0008006" key="5">
    <source>
        <dbReference type="Google" id="ProtNLM"/>
    </source>
</evidence>
<proteinExistence type="predicted"/>
<feature type="chain" id="PRO_5042210459" description="F-box domain-containing protein" evidence="2">
    <location>
        <begin position="21"/>
        <end position="254"/>
    </location>
</feature>
<name>A0AAE8N639_9PEZI</name>
<feature type="region of interest" description="Disordered" evidence="1">
    <location>
        <begin position="121"/>
        <end position="142"/>
    </location>
</feature>
<evidence type="ECO:0000313" key="3">
    <source>
        <dbReference type="EMBL" id="SPO05562.1"/>
    </source>
</evidence>
<keyword evidence="4" id="KW-1185">Reference proteome</keyword>
<sequence length="254" mass="28328">MPRLHVQRTFVLLLIGIAEFLPPVSKPSPLVRLPVDVFLLIANELPLDSKYLLSKTCKSIRSTLAMDWPAELQKLPRAERRQVLVRLAYNLREHLYCAICCKLHRVDVADVPFNPKYTRPGERNSVLTDSNPKTASRRNSFPSSSSFAIRFFILFPSSRIEASTLRIASISLRSSSTVRAKVGCAHCPISGRGEIIPLTVNTAKRATIKADTAEIYSVVDDMIDPVGKNEWVSRMGWHGDVNERLSGAVWGGSE</sequence>
<dbReference type="AlphaFoldDB" id="A0AAE8N639"/>
<organism evidence="3 4">
    <name type="scientific">Cephalotrichum gorgonifer</name>
    <dbReference type="NCBI Taxonomy" id="2041049"/>
    <lineage>
        <taxon>Eukaryota</taxon>
        <taxon>Fungi</taxon>
        <taxon>Dikarya</taxon>
        <taxon>Ascomycota</taxon>
        <taxon>Pezizomycotina</taxon>
        <taxon>Sordariomycetes</taxon>
        <taxon>Hypocreomycetidae</taxon>
        <taxon>Microascales</taxon>
        <taxon>Microascaceae</taxon>
        <taxon>Cephalotrichum</taxon>
    </lineage>
</organism>
<evidence type="ECO:0000256" key="1">
    <source>
        <dbReference type="SAM" id="MobiDB-lite"/>
    </source>
</evidence>
<feature type="compositionally biased region" description="Polar residues" evidence="1">
    <location>
        <begin position="125"/>
        <end position="134"/>
    </location>
</feature>
<reference evidence="3" key="1">
    <citation type="submission" date="2018-03" db="EMBL/GenBank/DDBJ databases">
        <authorList>
            <person name="Guldener U."/>
        </authorList>
    </citation>
    <scope>NUCLEOTIDE SEQUENCE</scope>
</reference>
<accession>A0AAE8N639</accession>
<gene>
    <name evidence="3" type="ORF">DNG_08249</name>
</gene>
<protein>
    <recommendedName>
        <fullName evidence="5">F-box domain-containing protein</fullName>
    </recommendedName>
</protein>
<keyword evidence="2" id="KW-0732">Signal</keyword>
<comment type="caution">
    <text evidence="3">The sequence shown here is derived from an EMBL/GenBank/DDBJ whole genome shotgun (WGS) entry which is preliminary data.</text>
</comment>
<feature type="signal peptide" evidence="2">
    <location>
        <begin position="1"/>
        <end position="20"/>
    </location>
</feature>
<evidence type="ECO:0000313" key="4">
    <source>
        <dbReference type="Proteomes" id="UP001187682"/>
    </source>
</evidence>
<dbReference type="Proteomes" id="UP001187682">
    <property type="component" value="Unassembled WGS sequence"/>
</dbReference>
<evidence type="ECO:0000256" key="2">
    <source>
        <dbReference type="SAM" id="SignalP"/>
    </source>
</evidence>